<dbReference type="EMBL" id="LR721780">
    <property type="protein sequence ID" value="VVW08012.1"/>
    <property type="molecule type" value="Genomic_DNA"/>
</dbReference>
<dbReference type="PANTHER" id="PTHR37245">
    <property type="entry name" value="PAMP-INDUCED SECRETED PEPTIDE 1"/>
    <property type="match status" value="1"/>
</dbReference>
<evidence type="ECO:0000313" key="2">
    <source>
        <dbReference type="EMBL" id="VVW08012.1"/>
    </source>
</evidence>
<keyword evidence="1" id="KW-0732">Signal</keyword>
<evidence type="ECO:0000256" key="1">
    <source>
        <dbReference type="SAM" id="SignalP"/>
    </source>
</evidence>
<gene>
    <name evidence="2" type="ORF">NYM_LOCUS13236</name>
</gene>
<feature type="chain" id="PRO_5023838627" evidence="1">
    <location>
        <begin position="28"/>
        <end position="77"/>
    </location>
</feature>
<name>A0A5K1B0K2_9MAGN</name>
<reference evidence="2" key="1">
    <citation type="submission" date="2019-09" db="EMBL/GenBank/DDBJ databases">
        <authorList>
            <person name="Zhang L."/>
        </authorList>
    </citation>
    <scope>NUCLEOTIDE SEQUENCE</scope>
</reference>
<dbReference type="Gramene" id="NC2G0057070.1">
    <property type="protein sequence ID" value="NC2G0057070.1:cds"/>
    <property type="gene ID" value="NC2G0057070"/>
</dbReference>
<accession>A0A5K1B0K2</accession>
<feature type="signal peptide" evidence="1">
    <location>
        <begin position="1"/>
        <end position="27"/>
    </location>
</feature>
<sequence>MKSWRSSFAGLVSTLVLCGFMLMLMQAGEIAAARPMGEELVPGKGYLVIYPYEQARTVVATWMDLLAAGPSPKGPGH</sequence>
<proteinExistence type="predicted"/>
<dbReference type="InterPro" id="IPR040273">
    <property type="entry name" value="PIP1"/>
</dbReference>
<dbReference type="PANTHER" id="PTHR37245:SF4">
    <property type="entry name" value="PAMP-INDUCED SECRETED PEPTIDE 1"/>
    <property type="match status" value="1"/>
</dbReference>
<dbReference type="AlphaFoldDB" id="A0A5K1B0K2"/>
<dbReference type="GO" id="GO:0006952">
    <property type="term" value="P:defense response"/>
    <property type="evidence" value="ECO:0007669"/>
    <property type="project" value="InterPro"/>
</dbReference>
<organism evidence="2">
    <name type="scientific">Nymphaea colorata</name>
    <name type="common">pocket water lily</name>
    <dbReference type="NCBI Taxonomy" id="210225"/>
    <lineage>
        <taxon>Eukaryota</taxon>
        <taxon>Viridiplantae</taxon>
        <taxon>Streptophyta</taxon>
        <taxon>Embryophyta</taxon>
        <taxon>Tracheophyta</taxon>
        <taxon>Spermatophyta</taxon>
        <taxon>Magnoliopsida</taxon>
        <taxon>Nymphaeales</taxon>
        <taxon>Nymphaeaceae</taxon>
        <taxon>Nymphaea</taxon>
    </lineage>
</organism>
<protein>
    <submittedName>
        <fullName evidence="2">Uncharacterized protein</fullName>
    </submittedName>
</protein>